<evidence type="ECO:0000313" key="8">
    <source>
        <dbReference type="Proteomes" id="UP001208935"/>
    </source>
</evidence>
<gene>
    <name evidence="7" type="ORF">D5039_10350</name>
</gene>
<keyword evidence="3 6" id="KW-0812">Transmembrane</keyword>
<comment type="caution">
    <text evidence="7">The sequence shown here is derived from an EMBL/GenBank/DDBJ whole genome shotgun (WGS) entry which is preliminary data.</text>
</comment>
<dbReference type="PANTHER" id="PTHR38779:SF2">
    <property type="entry name" value="TYPE II SECRETION SYSTEM PROTEIN I-RELATED"/>
    <property type="match status" value="1"/>
</dbReference>
<protein>
    <submittedName>
        <fullName evidence="7">General secretion pathway protein GspI</fullName>
    </submittedName>
</protein>
<reference evidence="8" key="1">
    <citation type="submission" date="2023-07" db="EMBL/GenBank/DDBJ databases">
        <title>Verminephrobacter genomes.</title>
        <authorList>
            <person name="Lund M.B."/>
        </authorList>
    </citation>
    <scope>NUCLEOTIDE SEQUENCE [LARGE SCALE GENOMIC DNA]</scope>
    <source>
        <strain evidence="8">AtM5-05</strain>
    </source>
</reference>
<keyword evidence="4 6" id="KW-1133">Transmembrane helix</keyword>
<feature type="transmembrane region" description="Helical" evidence="6">
    <location>
        <begin position="26"/>
        <end position="46"/>
    </location>
</feature>
<evidence type="ECO:0000256" key="3">
    <source>
        <dbReference type="ARBA" id="ARBA00022692"/>
    </source>
</evidence>
<dbReference type="EMBL" id="QZCW01000002">
    <property type="protein sequence ID" value="MCW5321536.1"/>
    <property type="molecule type" value="Genomic_DNA"/>
</dbReference>
<keyword evidence="2" id="KW-0488">Methylation</keyword>
<dbReference type="InterPro" id="IPR010052">
    <property type="entry name" value="T2SS_protein-GspI"/>
</dbReference>
<evidence type="ECO:0000256" key="6">
    <source>
        <dbReference type="SAM" id="Phobius"/>
    </source>
</evidence>
<sequence>MRGRRARLRHGGPCSGGRRAGRWRGLGLLEALVAMAIASLALASLYRTVGQSSRSAAALQDRVEAALVARSALAGSTFAEDVLRQSSGVAGVWHWSIQVLPDQLRWLQEDGRPADEAPLRAAQVTVTVTRGPGGPTVITWTTWKPYRPA</sequence>
<dbReference type="RefSeq" id="WP_265258427.1">
    <property type="nucleotide sequence ID" value="NZ_QZCV01000002.1"/>
</dbReference>
<organism evidence="7 8">
    <name type="scientific">Verminephrobacter aporrectodeae subsp. tuberculatae</name>
    <dbReference type="NCBI Taxonomy" id="1110392"/>
    <lineage>
        <taxon>Bacteria</taxon>
        <taxon>Pseudomonadati</taxon>
        <taxon>Pseudomonadota</taxon>
        <taxon>Betaproteobacteria</taxon>
        <taxon>Burkholderiales</taxon>
        <taxon>Comamonadaceae</taxon>
        <taxon>Verminephrobacter</taxon>
    </lineage>
</organism>
<dbReference type="PANTHER" id="PTHR38779">
    <property type="entry name" value="TYPE II SECRETION SYSTEM PROTEIN I-RELATED"/>
    <property type="match status" value="1"/>
</dbReference>
<keyword evidence="5 6" id="KW-0472">Membrane</keyword>
<name>A0ABT3KTB7_9BURK</name>
<dbReference type="GeneID" id="77319744"/>
<evidence type="ECO:0000256" key="5">
    <source>
        <dbReference type="ARBA" id="ARBA00023136"/>
    </source>
</evidence>
<dbReference type="Proteomes" id="UP001208935">
    <property type="component" value="Unassembled WGS sequence"/>
</dbReference>
<proteinExistence type="predicted"/>
<accession>A0ABT3KTB7</accession>
<evidence type="ECO:0000256" key="1">
    <source>
        <dbReference type="ARBA" id="ARBA00004167"/>
    </source>
</evidence>
<comment type="subcellular location">
    <subcellularLocation>
        <location evidence="1">Membrane</location>
        <topology evidence="1">Single-pass membrane protein</topology>
    </subcellularLocation>
</comment>
<evidence type="ECO:0000256" key="2">
    <source>
        <dbReference type="ARBA" id="ARBA00022481"/>
    </source>
</evidence>
<evidence type="ECO:0000256" key="4">
    <source>
        <dbReference type="ARBA" id="ARBA00022989"/>
    </source>
</evidence>
<evidence type="ECO:0000313" key="7">
    <source>
        <dbReference type="EMBL" id="MCW5321536.1"/>
    </source>
</evidence>
<keyword evidence="8" id="KW-1185">Reference proteome</keyword>